<dbReference type="GO" id="GO:0071051">
    <property type="term" value="P:poly(A)-dependent snoRNA 3'-end processing"/>
    <property type="evidence" value="ECO:0007669"/>
    <property type="project" value="TreeGrafter"/>
</dbReference>
<dbReference type="CDD" id="cd22526">
    <property type="entry name" value="KH-I_Rrp40"/>
    <property type="match status" value="1"/>
</dbReference>
<dbReference type="EMBL" id="JAHMUF010000003">
    <property type="protein sequence ID" value="KAG7195581.1"/>
    <property type="molecule type" value="Genomic_DNA"/>
</dbReference>
<keyword evidence="3" id="KW-0271">Exosome</keyword>
<dbReference type="InterPro" id="IPR012340">
    <property type="entry name" value="NA-bd_OB-fold"/>
</dbReference>
<evidence type="ECO:0000256" key="4">
    <source>
        <dbReference type="ARBA" id="ARBA00022884"/>
    </source>
</evidence>
<dbReference type="SUPFAM" id="SSF50249">
    <property type="entry name" value="Nucleic acid-binding proteins"/>
    <property type="match status" value="1"/>
</dbReference>
<dbReference type="Gene3D" id="3.30.1370.10">
    <property type="entry name" value="K Homology domain, type 1"/>
    <property type="match status" value="1"/>
</dbReference>
<dbReference type="FunFam" id="2.40.50.140:FF:000127">
    <property type="entry name" value="Exosome complex component RRP40"/>
    <property type="match status" value="1"/>
</dbReference>
<proteinExistence type="predicted"/>
<dbReference type="Proteomes" id="UP000790833">
    <property type="component" value="Unassembled WGS sequence"/>
</dbReference>
<sequence>MSVILPGDDLGISTDQIETSIGPGIYKVPGIKDTKLIPINGGLLNIQRNKQGTRQAAHLESNSRRYIPQVSDMVIGTIVGVYAEYYKVLLQNFLSNVTLSVMAFPNATKKNRPNLRQGQCVYARVSSYIPDLETELECFDLSTGKDGGFGLLDESGYIFDVELNYARELLFNPGFLVLEKLSTKCMFEIAIGINGKIWLKCGDGVPIPGKSTDEDSDKMDVDYVKDLKTTLAAANYIKQCQKVSPEQFDKVLAASFKGL</sequence>
<dbReference type="InterPro" id="IPR026699">
    <property type="entry name" value="Exosome_RNA_bind1/RRP40/RRP4"/>
</dbReference>
<dbReference type="GO" id="GO:0071038">
    <property type="term" value="P:TRAMP-dependent tRNA surveillance pathway"/>
    <property type="evidence" value="ECO:0007669"/>
    <property type="project" value="TreeGrafter"/>
</dbReference>
<feature type="domain" description="K Homology" evidence="5">
    <location>
        <begin position="156"/>
        <end position="203"/>
    </location>
</feature>
<protein>
    <submittedName>
        <fullName evidence="7">Exosome non-catalytic core subunit rrp40</fullName>
    </submittedName>
</protein>
<dbReference type="InterPro" id="IPR049469">
    <property type="entry name" value="RRP40_KH-I"/>
</dbReference>
<feature type="domain" description="Exosome complex exonuclease Rrp40 N-terminal" evidence="6">
    <location>
        <begin position="20"/>
        <end position="65"/>
    </location>
</feature>
<dbReference type="PANTHER" id="PTHR21321:SF1">
    <property type="entry name" value="EXOSOME COMPLEX COMPONENT RRP40"/>
    <property type="match status" value="1"/>
</dbReference>
<dbReference type="SUPFAM" id="SSF54791">
    <property type="entry name" value="Eukaryotic type KH-domain (KH-domain type I)"/>
    <property type="match status" value="1"/>
</dbReference>
<keyword evidence="8" id="KW-1185">Reference proteome</keyword>
<keyword evidence="2" id="KW-0963">Cytoplasm</keyword>
<dbReference type="RefSeq" id="XP_043051126.1">
    <property type="nucleotide sequence ID" value="XM_043194074.1"/>
</dbReference>
<dbReference type="InterPro" id="IPR041054">
    <property type="entry name" value="Rrp40_N_euk"/>
</dbReference>
<keyword evidence="4" id="KW-0694">RNA-binding</keyword>
<evidence type="ECO:0000259" key="6">
    <source>
        <dbReference type="Pfam" id="PF18311"/>
    </source>
</evidence>
<dbReference type="InterPro" id="IPR036612">
    <property type="entry name" value="KH_dom_type_1_sf"/>
</dbReference>
<dbReference type="InterPro" id="IPR004088">
    <property type="entry name" value="KH_dom_type_1"/>
</dbReference>
<dbReference type="GO" id="GO:0071035">
    <property type="term" value="P:nuclear polyadenylation-dependent rRNA catabolic process"/>
    <property type="evidence" value="ECO:0007669"/>
    <property type="project" value="TreeGrafter"/>
</dbReference>
<gene>
    <name evidence="7" type="primary">RRP40</name>
    <name evidence="7" type="ORF">KQ657_003348</name>
</gene>
<evidence type="ECO:0000313" key="8">
    <source>
        <dbReference type="Proteomes" id="UP000790833"/>
    </source>
</evidence>
<evidence type="ECO:0000256" key="2">
    <source>
        <dbReference type="ARBA" id="ARBA00022490"/>
    </source>
</evidence>
<evidence type="ECO:0000313" key="7">
    <source>
        <dbReference type="EMBL" id="KAG7195581.1"/>
    </source>
</evidence>
<dbReference type="Pfam" id="PF18311">
    <property type="entry name" value="Rrp40_N"/>
    <property type="match status" value="1"/>
</dbReference>
<organism evidence="7 8">
    <name type="scientific">Scheffersomyces spartinae</name>
    <dbReference type="NCBI Taxonomy" id="45513"/>
    <lineage>
        <taxon>Eukaryota</taxon>
        <taxon>Fungi</taxon>
        <taxon>Dikarya</taxon>
        <taxon>Ascomycota</taxon>
        <taxon>Saccharomycotina</taxon>
        <taxon>Pichiomycetes</taxon>
        <taxon>Debaryomycetaceae</taxon>
        <taxon>Scheffersomyces</taxon>
    </lineage>
</organism>
<dbReference type="Pfam" id="PF21262">
    <property type="entry name" value="RRP40_S1"/>
    <property type="match status" value="1"/>
</dbReference>
<reference evidence="7" key="1">
    <citation type="submission" date="2021-03" db="EMBL/GenBank/DDBJ databases">
        <authorList>
            <person name="Palmer J.M."/>
        </authorList>
    </citation>
    <scope>NUCLEOTIDE SEQUENCE</scope>
    <source>
        <strain evidence="7">ARV_011</strain>
    </source>
</reference>
<dbReference type="AlphaFoldDB" id="A0A9P7VE18"/>
<evidence type="ECO:0000256" key="3">
    <source>
        <dbReference type="ARBA" id="ARBA00022835"/>
    </source>
</evidence>
<dbReference type="GO" id="GO:0034475">
    <property type="term" value="P:U4 snRNA 3'-end processing"/>
    <property type="evidence" value="ECO:0007669"/>
    <property type="project" value="TreeGrafter"/>
</dbReference>
<dbReference type="GO" id="GO:0000176">
    <property type="term" value="C:nuclear exosome (RNase complex)"/>
    <property type="evidence" value="ECO:0007669"/>
    <property type="project" value="TreeGrafter"/>
</dbReference>
<dbReference type="GO" id="GO:0000177">
    <property type="term" value="C:cytoplasmic exosome (RNase complex)"/>
    <property type="evidence" value="ECO:0007669"/>
    <property type="project" value="TreeGrafter"/>
</dbReference>
<comment type="subcellular location">
    <subcellularLocation>
        <location evidence="1">Nucleus</location>
    </subcellularLocation>
</comment>
<dbReference type="GeneID" id="66116722"/>
<dbReference type="PANTHER" id="PTHR21321">
    <property type="entry name" value="PNAS-3 RELATED"/>
    <property type="match status" value="1"/>
</dbReference>
<dbReference type="GO" id="GO:0000467">
    <property type="term" value="P:exonucleolytic trimming to generate mature 3'-end of 5.8S rRNA from tricistronic rRNA transcript (SSU-rRNA, 5.8S rRNA, LSU-rRNA)"/>
    <property type="evidence" value="ECO:0007669"/>
    <property type="project" value="TreeGrafter"/>
</dbReference>
<dbReference type="GO" id="GO:0071034">
    <property type="term" value="P:CUT catabolic process"/>
    <property type="evidence" value="ECO:0007669"/>
    <property type="project" value="TreeGrafter"/>
</dbReference>
<comment type="caution">
    <text evidence="7">The sequence shown here is derived from an EMBL/GenBank/DDBJ whole genome shotgun (WGS) entry which is preliminary data.</text>
</comment>
<accession>A0A9P7VE18</accession>
<dbReference type="Gene3D" id="2.40.50.140">
    <property type="entry name" value="Nucleic acid-binding proteins"/>
    <property type="match status" value="1"/>
</dbReference>
<dbReference type="GO" id="GO:0003723">
    <property type="term" value="F:RNA binding"/>
    <property type="evidence" value="ECO:0007669"/>
    <property type="project" value="UniProtKB-KW"/>
</dbReference>
<evidence type="ECO:0000259" key="5">
    <source>
        <dbReference type="Pfam" id="PF15985"/>
    </source>
</evidence>
<dbReference type="Pfam" id="PF15985">
    <property type="entry name" value="KH_6"/>
    <property type="match status" value="1"/>
</dbReference>
<dbReference type="Gene3D" id="2.40.50.100">
    <property type="match status" value="1"/>
</dbReference>
<evidence type="ECO:0000256" key="1">
    <source>
        <dbReference type="ARBA" id="ARBA00004123"/>
    </source>
</evidence>
<dbReference type="OrthoDB" id="340500at2759"/>
<name>A0A9P7VE18_9ASCO</name>